<proteinExistence type="predicted"/>
<dbReference type="SMART" id="SM00360">
    <property type="entry name" value="RRM"/>
    <property type="match status" value="1"/>
</dbReference>
<dbReference type="AlphaFoldDB" id="A0A1Y3EUI2"/>
<protein>
    <recommendedName>
        <fullName evidence="2">RRM domain-containing protein</fullName>
    </recommendedName>
</protein>
<evidence type="ECO:0000259" key="2">
    <source>
        <dbReference type="PROSITE" id="PS50102"/>
    </source>
</evidence>
<dbReference type="Pfam" id="PF00076">
    <property type="entry name" value="RRM_1"/>
    <property type="match status" value="1"/>
</dbReference>
<organism evidence="3 4">
    <name type="scientific">Trichinella nativa</name>
    <dbReference type="NCBI Taxonomy" id="6335"/>
    <lineage>
        <taxon>Eukaryota</taxon>
        <taxon>Metazoa</taxon>
        <taxon>Ecdysozoa</taxon>
        <taxon>Nematoda</taxon>
        <taxon>Enoplea</taxon>
        <taxon>Dorylaimia</taxon>
        <taxon>Trichinellida</taxon>
        <taxon>Trichinellidae</taxon>
        <taxon>Trichinella</taxon>
    </lineage>
</organism>
<dbReference type="Gene3D" id="3.30.70.330">
    <property type="match status" value="1"/>
</dbReference>
<dbReference type="InterPro" id="IPR012677">
    <property type="entry name" value="Nucleotide-bd_a/b_plait_sf"/>
</dbReference>
<keyword evidence="1" id="KW-0694">RNA-binding</keyword>
<dbReference type="Proteomes" id="UP000243006">
    <property type="component" value="Unassembled WGS sequence"/>
</dbReference>
<comment type="caution">
    <text evidence="3">The sequence shown here is derived from an EMBL/GenBank/DDBJ whole genome shotgun (WGS) entry which is preliminary data.</text>
</comment>
<evidence type="ECO:0000313" key="3">
    <source>
        <dbReference type="EMBL" id="OUC47179.1"/>
    </source>
</evidence>
<name>A0A1Y3EUI2_9BILA</name>
<dbReference type="PANTHER" id="PTHR15592">
    <property type="entry name" value="MATRIN 3/NUCLEAR PROTEIN 220-RELATED"/>
    <property type="match status" value="1"/>
</dbReference>
<dbReference type="SUPFAM" id="SSF54928">
    <property type="entry name" value="RNA-binding domain, RBD"/>
    <property type="match status" value="1"/>
</dbReference>
<feature type="domain" description="RRM" evidence="2">
    <location>
        <begin position="29"/>
        <end position="103"/>
    </location>
</feature>
<evidence type="ECO:0000313" key="4">
    <source>
        <dbReference type="Proteomes" id="UP000243006"/>
    </source>
</evidence>
<dbReference type="InterPro" id="IPR035979">
    <property type="entry name" value="RBD_domain_sf"/>
</dbReference>
<dbReference type="InterPro" id="IPR000504">
    <property type="entry name" value="RRM_dom"/>
</dbReference>
<dbReference type="EMBL" id="LVZM01005092">
    <property type="protein sequence ID" value="OUC47179.1"/>
    <property type="molecule type" value="Genomic_DNA"/>
</dbReference>
<evidence type="ECO:0000256" key="1">
    <source>
        <dbReference type="PROSITE-ProRule" id="PRU00176"/>
    </source>
</evidence>
<sequence>MSVKFEGTVVRSNTDAKKESIFDSCSISRVVHLRNLPSNLTEVELVQHFISYGKIEKVLLLKGKNQGFLQFATITSARALISAVDENPVVIRGKTIFCQYSYHTVLDSQSRFSENKKHFSGLNLSDQELSLVMEQNRRILRGINNIAVVPKRETGGTVLLVVVTNIFYAVTLEVLHQTRKTDDLRNRTLNMLRE</sequence>
<accession>A0A1Y3EUI2</accession>
<dbReference type="GO" id="GO:0003723">
    <property type="term" value="F:RNA binding"/>
    <property type="evidence" value="ECO:0007669"/>
    <property type="project" value="UniProtKB-UniRule"/>
</dbReference>
<gene>
    <name evidence="3" type="ORF">D917_07132</name>
</gene>
<reference evidence="3 4" key="1">
    <citation type="submission" date="2015-04" db="EMBL/GenBank/DDBJ databases">
        <title>Draft genome of the roundworm Trichinella nativa.</title>
        <authorList>
            <person name="Mitreva M."/>
        </authorList>
    </citation>
    <scope>NUCLEOTIDE SEQUENCE [LARGE SCALE GENOMIC DNA]</scope>
    <source>
        <strain evidence="3 4">ISS45</strain>
    </source>
</reference>
<dbReference type="PROSITE" id="PS50102">
    <property type="entry name" value="RRM"/>
    <property type="match status" value="1"/>
</dbReference>
<dbReference type="CDD" id="cd12421">
    <property type="entry name" value="RRM1_PTBP1_hnRNPL_like"/>
    <property type="match status" value="1"/>
</dbReference>